<dbReference type="STRING" id="1036612.A0A1L9TX02"/>
<dbReference type="PANTHER" id="PTHR37489">
    <property type="entry name" value="DUF3500 DOMAIN-CONTAINING PROTEIN"/>
    <property type="match status" value="1"/>
</dbReference>
<dbReference type="AlphaFoldDB" id="A0A1L9TX02"/>
<dbReference type="Pfam" id="PF12006">
    <property type="entry name" value="DUF3500"/>
    <property type="match status" value="1"/>
</dbReference>
<dbReference type="VEuPathDB" id="FungiDB:ASPSYDRAFT_26005"/>
<gene>
    <name evidence="2" type="ORF">ASPSYDRAFT_26005</name>
</gene>
<dbReference type="RefSeq" id="XP_040707776.1">
    <property type="nucleotide sequence ID" value="XM_040844231.1"/>
</dbReference>
<dbReference type="OrthoDB" id="4539697at2759"/>
<evidence type="ECO:0000256" key="1">
    <source>
        <dbReference type="SAM" id="MobiDB-lite"/>
    </source>
</evidence>
<keyword evidence="3" id="KW-1185">Reference proteome</keyword>
<dbReference type="InterPro" id="IPR021889">
    <property type="entry name" value="DUF3500"/>
</dbReference>
<evidence type="ECO:0000313" key="3">
    <source>
        <dbReference type="Proteomes" id="UP000184356"/>
    </source>
</evidence>
<dbReference type="Proteomes" id="UP000184356">
    <property type="component" value="Unassembled WGS sequence"/>
</dbReference>
<accession>A0A1L9TX02</accession>
<dbReference type="PANTHER" id="PTHR37489:SF1">
    <property type="entry name" value="DUF3500 DOMAIN-CONTAINING PROTEIN"/>
    <property type="match status" value="1"/>
</dbReference>
<evidence type="ECO:0000313" key="2">
    <source>
        <dbReference type="EMBL" id="OJJ63970.1"/>
    </source>
</evidence>
<name>A0A1L9TX02_9EURO</name>
<evidence type="ECO:0008006" key="4">
    <source>
        <dbReference type="Google" id="ProtNLM"/>
    </source>
</evidence>
<dbReference type="GeneID" id="63760304"/>
<protein>
    <recommendedName>
        <fullName evidence="4">DUF3500 domain-containing protein</fullName>
    </recommendedName>
</protein>
<sequence length="418" mass="46964">MFNFRDFVPPPGHPRIKGLDRTTPESYSSDALSKPAVQKIVSKWTANLQEPYYGITTDGNRRENLFEVADEGAPVEEMVDCANRITALLVPAELEQVSQQIGSENWRKWSNPEFLIYRTGLRLEDLDDAKVQAILALVQASTSSEGYTRIIGAMQTNEFLGKLCNATTIMNRRSYQFTLFGTPSPTQPWGYSLFGHHLSLNIAIRGKQMAATPMFLGAEPNVIDSGLDQGVRILDAAGDLPLKIMQSLPRHLQQSARIFKNLHDENMPEDRWNPADQVVPTTPTVLTVLTDIKRHLAGAFQDNRVIPYEGIHASTMPFSLQDLLLETVTFYIAVLPTGPYKARLAQIKQHWDETYFCWIGGFENTDAFYYRIQSPVVLIEFDHHSGVFLVNKDPAKFHVHTIVRTPNGGDYGGVLIDN</sequence>
<dbReference type="EMBL" id="KV878582">
    <property type="protein sequence ID" value="OJJ63970.1"/>
    <property type="molecule type" value="Genomic_DNA"/>
</dbReference>
<organism evidence="2 3">
    <name type="scientific">Aspergillus sydowii CBS 593.65</name>
    <dbReference type="NCBI Taxonomy" id="1036612"/>
    <lineage>
        <taxon>Eukaryota</taxon>
        <taxon>Fungi</taxon>
        <taxon>Dikarya</taxon>
        <taxon>Ascomycota</taxon>
        <taxon>Pezizomycotina</taxon>
        <taxon>Eurotiomycetes</taxon>
        <taxon>Eurotiomycetidae</taxon>
        <taxon>Eurotiales</taxon>
        <taxon>Aspergillaceae</taxon>
        <taxon>Aspergillus</taxon>
        <taxon>Aspergillus subgen. Nidulantes</taxon>
    </lineage>
</organism>
<proteinExistence type="predicted"/>
<reference evidence="3" key="1">
    <citation type="journal article" date="2017" name="Genome Biol.">
        <title>Comparative genomics reveals high biological diversity and specific adaptations in the industrially and medically important fungal genus Aspergillus.</title>
        <authorList>
            <person name="de Vries R.P."/>
            <person name="Riley R."/>
            <person name="Wiebenga A."/>
            <person name="Aguilar-Osorio G."/>
            <person name="Amillis S."/>
            <person name="Uchima C.A."/>
            <person name="Anderluh G."/>
            <person name="Asadollahi M."/>
            <person name="Askin M."/>
            <person name="Barry K."/>
            <person name="Battaglia E."/>
            <person name="Bayram O."/>
            <person name="Benocci T."/>
            <person name="Braus-Stromeyer S.A."/>
            <person name="Caldana C."/>
            <person name="Canovas D."/>
            <person name="Cerqueira G.C."/>
            <person name="Chen F."/>
            <person name="Chen W."/>
            <person name="Choi C."/>
            <person name="Clum A."/>
            <person name="Dos Santos R.A."/>
            <person name="Damasio A.R."/>
            <person name="Diallinas G."/>
            <person name="Emri T."/>
            <person name="Fekete E."/>
            <person name="Flipphi M."/>
            <person name="Freyberg S."/>
            <person name="Gallo A."/>
            <person name="Gournas C."/>
            <person name="Habgood R."/>
            <person name="Hainaut M."/>
            <person name="Harispe M.L."/>
            <person name="Henrissat B."/>
            <person name="Hilden K.S."/>
            <person name="Hope R."/>
            <person name="Hossain A."/>
            <person name="Karabika E."/>
            <person name="Karaffa L."/>
            <person name="Karanyi Z."/>
            <person name="Krasevec N."/>
            <person name="Kuo A."/>
            <person name="Kusch H."/>
            <person name="LaButti K."/>
            <person name="Lagendijk E.L."/>
            <person name="Lapidus A."/>
            <person name="Levasseur A."/>
            <person name="Lindquist E."/>
            <person name="Lipzen A."/>
            <person name="Logrieco A.F."/>
            <person name="MacCabe A."/>
            <person name="Maekelae M.R."/>
            <person name="Malavazi I."/>
            <person name="Melin P."/>
            <person name="Meyer V."/>
            <person name="Mielnichuk N."/>
            <person name="Miskei M."/>
            <person name="Molnar A.P."/>
            <person name="Mule G."/>
            <person name="Ngan C.Y."/>
            <person name="Orejas M."/>
            <person name="Orosz E."/>
            <person name="Ouedraogo J.P."/>
            <person name="Overkamp K.M."/>
            <person name="Park H.-S."/>
            <person name="Perrone G."/>
            <person name="Piumi F."/>
            <person name="Punt P.J."/>
            <person name="Ram A.F."/>
            <person name="Ramon A."/>
            <person name="Rauscher S."/>
            <person name="Record E."/>
            <person name="Riano-Pachon D.M."/>
            <person name="Robert V."/>
            <person name="Roehrig J."/>
            <person name="Ruller R."/>
            <person name="Salamov A."/>
            <person name="Salih N.S."/>
            <person name="Samson R.A."/>
            <person name="Sandor E."/>
            <person name="Sanguinetti M."/>
            <person name="Schuetze T."/>
            <person name="Sepcic K."/>
            <person name="Shelest E."/>
            <person name="Sherlock G."/>
            <person name="Sophianopoulou V."/>
            <person name="Squina F.M."/>
            <person name="Sun H."/>
            <person name="Susca A."/>
            <person name="Todd R.B."/>
            <person name="Tsang A."/>
            <person name="Unkles S.E."/>
            <person name="van de Wiele N."/>
            <person name="van Rossen-Uffink D."/>
            <person name="Oliveira J.V."/>
            <person name="Vesth T.C."/>
            <person name="Visser J."/>
            <person name="Yu J.-H."/>
            <person name="Zhou M."/>
            <person name="Andersen M.R."/>
            <person name="Archer D.B."/>
            <person name="Baker S.E."/>
            <person name="Benoit I."/>
            <person name="Brakhage A.A."/>
            <person name="Braus G.H."/>
            <person name="Fischer R."/>
            <person name="Frisvad J.C."/>
            <person name="Goldman G.H."/>
            <person name="Houbraken J."/>
            <person name="Oakley B."/>
            <person name="Pocsi I."/>
            <person name="Scazzocchio C."/>
            <person name="Seiboth B."/>
            <person name="vanKuyk P.A."/>
            <person name="Wortman J."/>
            <person name="Dyer P.S."/>
            <person name="Grigoriev I.V."/>
        </authorList>
    </citation>
    <scope>NUCLEOTIDE SEQUENCE [LARGE SCALE GENOMIC DNA]</scope>
    <source>
        <strain evidence="3">CBS 593.65</strain>
    </source>
</reference>
<feature type="region of interest" description="Disordered" evidence="1">
    <location>
        <begin position="1"/>
        <end position="29"/>
    </location>
</feature>